<dbReference type="EMBL" id="JAEVHI010000002">
    <property type="protein sequence ID" value="KAG5300047.1"/>
    <property type="molecule type" value="Genomic_DNA"/>
</dbReference>
<protein>
    <submittedName>
        <fullName evidence="1">Uncharacterized protein</fullName>
    </submittedName>
</protein>
<proteinExistence type="predicted"/>
<dbReference type="Proteomes" id="UP000670092">
    <property type="component" value="Unassembled WGS sequence"/>
</dbReference>
<organism evidence="1 2">
    <name type="scientific">Ajellomyces capsulatus</name>
    <name type="common">Darling's disease fungus</name>
    <name type="synonym">Histoplasma capsulatum</name>
    <dbReference type="NCBI Taxonomy" id="5037"/>
    <lineage>
        <taxon>Eukaryota</taxon>
        <taxon>Fungi</taxon>
        <taxon>Dikarya</taxon>
        <taxon>Ascomycota</taxon>
        <taxon>Pezizomycotina</taxon>
        <taxon>Eurotiomycetes</taxon>
        <taxon>Eurotiomycetidae</taxon>
        <taxon>Onygenales</taxon>
        <taxon>Ajellomycetaceae</taxon>
        <taxon>Histoplasma</taxon>
    </lineage>
</organism>
<name>A0A8H8D408_AJECA</name>
<accession>A0A8H8D408</accession>
<comment type="caution">
    <text evidence="1">The sequence shown here is derived from an EMBL/GenBank/DDBJ whole genome shotgun (WGS) entry which is preliminary data.</text>
</comment>
<reference evidence="1 2" key="1">
    <citation type="submission" date="2021-01" db="EMBL/GenBank/DDBJ databases">
        <title>Chromosome-level genome assembly of a human fungal pathogen reveals clustering of transcriptionally co-regulated genes.</title>
        <authorList>
            <person name="Voorhies M."/>
            <person name="Cohen S."/>
            <person name="Shea T.P."/>
            <person name="Petrus S."/>
            <person name="Munoz J.F."/>
            <person name="Poplawski S."/>
            <person name="Goldman W.E."/>
            <person name="Michael T."/>
            <person name="Cuomo C.A."/>
            <person name="Sil A."/>
            <person name="Beyhan S."/>
        </authorList>
    </citation>
    <scope>NUCLEOTIDE SEQUENCE [LARGE SCALE GENOMIC DNA]</scope>
    <source>
        <strain evidence="1 2">G184AR</strain>
    </source>
</reference>
<dbReference type="VEuPathDB" id="FungiDB:I7I52_10567"/>
<sequence>MLFPLAFILVLVSRPFLSLRFIFFDYVRCSVLCTRLRGWESKEGGKQGSIHWEEWKGRKYKIEMIAMEKMRKSKRESVWSECSTITTYRCSDR</sequence>
<evidence type="ECO:0000313" key="1">
    <source>
        <dbReference type="EMBL" id="KAG5300047.1"/>
    </source>
</evidence>
<evidence type="ECO:0000313" key="2">
    <source>
        <dbReference type="Proteomes" id="UP000670092"/>
    </source>
</evidence>
<gene>
    <name evidence="1" type="ORF">I7I52_10567</name>
</gene>
<dbReference type="AlphaFoldDB" id="A0A8H8D408"/>